<dbReference type="PROSITE" id="PS50082">
    <property type="entry name" value="WD_REPEATS_2"/>
    <property type="match status" value="1"/>
</dbReference>
<dbReference type="PROSITE" id="PS50294">
    <property type="entry name" value="WD_REPEATS_REGION"/>
    <property type="match status" value="1"/>
</dbReference>
<dbReference type="EMBL" id="KI966437">
    <property type="protein sequence ID" value="EWC44626.1"/>
    <property type="molecule type" value="Genomic_DNA"/>
</dbReference>
<organism evidence="5 6">
    <name type="scientific">Drechslerella stenobrocha 248</name>
    <dbReference type="NCBI Taxonomy" id="1043628"/>
    <lineage>
        <taxon>Eukaryota</taxon>
        <taxon>Fungi</taxon>
        <taxon>Dikarya</taxon>
        <taxon>Ascomycota</taxon>
        <taxon>Pezizomycotina</taxon>
        <taxon>Orbiliomycetes</taxon>
        <taxon>Orbiliales</taxon>
        <taxon>Orbiliaceae</taxon>
        <taxon>Drechslerella</taxon>
    </lineage>
</organism>
<dbReference type="Gene3D" id="2.130.10.10">
    <property type="entry name" value="YVTN repeat-like/Quinoprotein amine dehydrogenase"/>
    <property type="match status" value="1"/>
</dbReference>
<evidence type="ECO:0000256" key="4">
    <source>
        <dbReference type="SAM" id="MobiDB-lite"/>
    </source>
</evidence>
<dbReference type="HOGENOM" id="CLU_2145803_0_0_1"/>
<dbReference type="InterPro" id="IPR019775">
    <property type="entry name" value="WD40_repeat_CS"/>
</dbReference>
<evidence type="ECO:0000313" key="5">
    <source>
        <dbReference type="EMBL" id="EWC44626.1"/>
    </source>
</evidence>
<dbReference type="InterPro" id="IPR001680">
    <property type="entry name" value="WD40_rpt"/>
</dbReference>
<keyword evidence="2" id="KW-0677">Repeat</keyword>
<keyword evidence="1 3" id="KW-0853">WD repeat</keyword>
<name>W7HKV5_9PEZI</name>
<feature type="repeat" description="WD" evidence="3">
    <location>
        <begin position="50"/>
        <end position="92"/>
    </location>
</feature>
<dbReference type="PROSITE" id="PS00678">
    <property type="entry name" value="WD_REPEATS_1"/>
    <property type="match status" value="1"/>
</dbReference>
<dbReference type="Proteomes" id="UP000024837">
    <property type="component" value="Unassembled WGS sequence"/>
</dbReference>
<evidence type="ECO:0000256" key="3">
    <source>
        <dbReference type="PROSITE-ProRule" id="PRU00221"/>
    </source>
</evidence>
<accession>W7HKV5</accession>
<protein>
    <submittedName>
        <fullName evidence="5">Uncharacterized protein</fullName>
    </submittedName>
</protein>
<dbReference type="InterPro" id="IPR015943">
    <property type="entry name" value="WD40/YVTN_repeat-like_dom_sf"/>
</dbReference>
<reference evidence="5 6" key="1">
    <citation type="submission" date="2013-05" db="EMBL/GenBank/DDBJ databases">
        <title>Drechslerella stenobrocha genome reveals carnivorous origination and mechanical trapping mechanism of predatory fungi.</title>
        <authorList>
            <person name="Liu X."/>
            <person name="Zhang W."/>
            <person name="Liu K."/>
        </authorList>
    </citation>
    <scope>NUCLEOTIDE SEQUENCE [LARGE SCALE GENOMIC DNA]</scope>
    <source>
        <strain evidence="5 6">248</strain>
    </source>
</reference>
<gene>
    <name evidence="5" type="ORF">DRE_06615</name>
</gene>
<feature type="region of interest" description="Disordered" evidence="4">
    <location>
        <begin position="1"/>
        <end position="20"/>
    </location>
</feature>
<dbReference type="InterPro" id="IPR036322">
    <property type="entry name" value="WD40_repeat_dom_sf"/>
</dbReference>
<dbReference type="AlphaFoldDB" id="W7HKV5"/>
<keyword evidence="6" id="KW-1185">Reference proteome</keyword>
<evidence type="ECO:0000313" key="6">
    <source>
        <dbReference type="Proteomes" id="UP000024837"/>
    </source>
</evidence>
<evidence type="ECO:0000256" key="2">
    <source>
        <dbReference type="ARBA" id="ARBA00022737"/>
    </source>
</evidence>
<sequence>MNISSHLLHRSLASDRPPPGTELSQVVTACLYNDVNYDSEARFCANKSGLTGHSKGINCIGIDGTEGRWAVTGGADGSLLVWDLERQDREHDTNAVGFVRQYAALVYLAPAE</sequence>
<dbReference type="OrthoDB" id="361494at2759"/>
<proteinExistence type="predicted"/>
<dbReference type="SUPFAM" id="SSF50978">
    <property type="entry name" value="WD40 repeat-like"/>
    <property type="match status" value="1"/>
</dbReference>
<evidence type="ECO:0000256" key="1">
    <source>
        <dbReference type="ARBA" id="ARBA00022574"/>
    </source>
</evidence>